<gene>
    <name evidence="2" type="ORF">ASPSYDRAFT_38453</name>
</gene>
<evidence type="ECO:0000256" key="1">
    <source>
        <dbReference type="SAM" id="MobiDB-lite"/>
    </source>
</evidence>
<dbReference type="RefSeq" id="XP_040707603.1">
    <property type="nucleotide sequence ID" value="XM_040845722.1"/>
</dbReference>
<protein>
    <submittedName>
        <fullName evidence="2">Uncharacterized protein</fullName>
    </submittedName>
</protein>
<keyword evidence="3" id="KW-1185">Reference proteome</keyword>
<proteinExistence type="predicted"/>
<sequence>MRPNFSQPLGKAERPLSPFPGPKLGSIRSAPPIGFRGKEAAVGSRSCQVDSILMPDNSH</sequence>
<dbReference type="EMBL" id="KV878582">
    <property type="protein sequence ID" value="OJJ63797.1"/>
    <property type="molecule type" value="Genomic_DNA"/>
</dbReference>
<evidence type="ECO:0000313" key="3">
    <source>
        <dbReference type="Proteomes" id="UP000184356"/>
    </source>
</evidence>
<feature type="region of interest" description="Disordered" evidence="1">
    <location>
        <begin position="1"/>
        <end position="59"/>
    </location>
</feature>
<dbReference type="AlphaFoldDB" id="A0A1L9TWI6"/>
<organism evidence="2 3">
    <name type="scientific">Aspergillus sydowii CBS 593.65</name>
    <dbReference type="NCBI Taxonomy" id="1036612"/>
    <lineage>
        <taxon>Eukaryota</taxon>
        <taxon>Fungi</taxon>
        <taxon>Dikarya</taxon>
        <taxon>Ascomycota</taxon>
        <taxon>Pezizomycotina</taxon>
        <taxon>Eurotiomycetes</taxon>
        <taxon>Eurotiomycetidae</taxon>
        <taxon>Eurotiales</taxon>
        <taxon>Aspergillaceae</taxon>
        <taxon>Aspergillus</taxon>
        <taxon>Aspergillus subgen. Nidulantes</taxon>
    </lineage>
</organism>
<dbReference type="VEuPathDB" id="FungiDB:ASPSYDRAFT_38453"/>
<evidence type="ECO:0000313" key="2">
    <source>
        <dbReference type="EMBL" id="OJJ63797.1"/>
    </source>
</evidence>
<accession>A0A1L9TWI6</accession>
<dbReference type="GeneID" id="63761795"/>
<name>A0A1L9TWI6_9EURO</name>
<dbReference type="Proteomes" id="UP000184356">
    <property type="component" value="Unassembled WGS sequence"/>
</dbReference>
<reference evidence="3" key="1">
    <citation type="journal article" date="2017" name="Genome Biol.">
        <title>Comparative genomics reveals high biological diversity and specific adaptations in the industrially and medically important fungal genus Aspergillus.</title>
        <authorList>
            <person name="de Vries R.P."/>
            <person name="Riley R."/>
            <person name="Wiebenga A."/>
            <person name="Aguilar-Osorio G."/>
            <person name="Amillis S."/>
            <person name="Uchima C.A."/>
            <person name="Anderluh G."/>
            <person name="Asadollahi M."/>
            <person name="Askin M."/>
            <person name="Barry K."/>
            <person name="Battaglia E."/>
            <person name="Bayram O."/>
            <person name="Benocci T."/>
            <person name="Braus-Stromeyer S.A."/>
            <person name="Caldana C."/>
            <person name="Canovas D."/>
            <person name="Cerqueira G.C."/>
            <person name="Chen F."/>
            <person name="Chen W."/>
            <person name="Choi C."/>
            <person name="Clum A."/>
            <person name="Dos Santos R.A."/>
            <person name="Damasio A.R."/>
            <person name="Diallinas G."/>
            <person name="Emri T."/>
            <person name="Fekete E."/>
            <person name="Flipphi M."/>
            <person name="Freyberg S."/>
            <person name="Gallo A."/>
            <person name="Gournas C."/>
            <person name="Habgood R."/>
            <person name="Hainaut M."/>
            <person name="Harispe M.L."/>
            <person name="Henrissat B."/>
            <person name="Hilden K.S."/>
            <person name="Hope R."/>
            <person name="Hossain A."/>
            <person name="Karabika E."/>
            <person name="Karaffa L."/>
            <person name="Karanyi Z."/>
            <person name="Krasevec N."/>
            <person name="Kuo A."/>
            <person name="Kusch H."/>
            <person name="LaButti K."/>
            <person name="Lagendijk E.L."/>
            <person name="Lapidus A."/>
            <person name="Levasseur A."/>
            <person name="Lindquist E."/>
            <person name="Lipzen A."/>
            <person name="Logrieco A.F."/>
            <person name="MacCabe A."/>
            <person name="Maekelae M.R."/>
            <person name="Malavazi I."/>
            <person name="Melin P."/>
            <person name="Meyer V."/>
            <person name="Mielnichuk N."/>
            <person name="Miskei M."/>
            <person name="Molnar A.P."/>
            <person name="Mule G."/>
            <person name="Ngan C.Y."/>
            <person name="Orejas M."/>
            <person name="Orosz E."/>
            <person name="Ouedraogo J.P."/>
            <person name="Overkamp K.M."/>
            <person name="Park H.-S."/>
            <person name="Perrone G."/>
            <person name="Piumi F."/>
            <person name="Punt P.J."/>
            <person name="Ram A.F."/>
            <person name="Ramon A."/>
            <person name="Rauscher S."/>
            <person name="Record E."/>
            <person name="Riano-Pachon D.M."/>
            <person name="Robert V."/>
            <person name="Roehrig J."/>
            <person name="Ruller R."/>
            <person name="Salamov A."/>
            <person name="Salih N.S."/>
            <person name="Samson R.A."/>
            <person name="Sandor E."/>
            <person name="Sanguinetti M."/>
            <person name="Schuetze T."/>
            <person name="Sepcic K."/>
            <person name="Shelest E."/>
            <person name="Sherlock G."/>
            <person name="Sophianopoulou V."/>
            <person name="Squina F.M."/>
            <person name="Sun H."/>
            <person name="Susca A."/>
            <person name="Todd R.B."/>
            <person name="Tsang A."/>
            <person name="Unkles S.E."/>
            <person name="van de Wiele N."/>
            <person name="van Rossen-Uffink D."/>
            <person name="Oliveira J.V."/>
            <person name="Vesth T.C."/>
            <person name="Visser J."/>
            <person name="Yu J.-H."/>
            <person name="Zhou M."/>
            <person name="Andersen M.R."/>
            <person name="Archer D.B."/>
            <person name="Baker S.E."/>
            <person name="Benoit I."/>
            <person name="Brakhage A.A."/>
            <person name="Braus G.H."/>
            <person name="Fischer R."/>
            <person name="Frisvad J.C."/>
            <person name="Goldman G.H."/>
            <person name="Houbraken J."/>
            <person name="Oakley B."/>
            <person name="Pocsi I."/>
            <person name="Scazzocchio C."/>
            <person name="Seiboth B."/>
            <person name="vanKuyk P.A."/>
            <person name="Wortman J."/>
            <person name="Dyer P.S."/>
            <person name="Grigoriev I.V."/>
        </authorList>
    </citation>
    <scope>NUCLEOTIDE SEQUENCE [LARGE SCALE GENOMIC DNA]</scope>
    <source>
        <strain evidence="3">CBS 593.65</strain>
    </source>
</reference>